<dbReference type="GO" id="GO:0009231">
    <property type="term" value="P:riboflavin biosynthetic process"/>
    <property type="evidence" value="ECO:0007669"/>
    <property type="project" value="UniProtKB-UniRule"/>
</dbReference>
<evidence type="ECO:0000256" key="3">
    <source>
        <dbReference type="ARBA" id="ARBA00001946"/>
    </source>
</evidence>
<dbReference type="PANTHER" id="PTHR21327:SF18">
    <property type="entry name" value="3,4-DIHYDROXY-2-BUTANONE 4-PHOSPHATE SYNTHASE"/>
    <property type="match status" value="1"/>
</dbReference>
<dbReference type="OrthoDB" id="9793111at2"/>
<dbReference type="InterPro" id="IPR000926">
    <property type="entry name" value="RibA"/>
</dbReference>
<evidence type="ECO:0000256" key="14">
    <source>
        <dbReference type="ARBA" id="ARBA00023134"/>
    </source>
</evidence>
<dbReference type="RefSeq" id="WP_123272931.1">
    <property type="nucleotide sequence ID" value="NZ_RJJQ01000024.1"/>
</dbReference>
<evidence type="ECO:0000256" key="17">
    <source>
        <dbReference type="ARBA" id="ARBA00023268"/>
    </source>
</evidence>
<dbReference type="InterPro" id="IPR036144">
    <property type="entry name" value="RibA-like_sf"/>
</dbReference>
<dbReference type="Gene3D" id="3.90.870.10">
    <property type="entry name" value="DHBP synthase"/>
    <property type="match status" value="1"/>
</dbReference>
<dbReference type="AlphaFoldDB" id="A0A3M9LXY0"/>
<evidence type="ECO:0000256" key="7">
    <source>
        <dbReference type="ARBA" id="ARBA00005520"/>
    </source>
</evidence>
<evidence type="ECO:0000256" key="4">
    <source>
        <dbReference type="ARBA" id="ARBA00002284"/>
    </source>
</evidence>
<dbReference type="CDD" id="cd00641">
    <property type="entry name" value="GTP_cyclohydro2"/>
    <property type="match status" value="1"/>
</dbReference>
<dbReference type="PIRSF" id="PIRSF001259">
    <property type="entry name" value="RibA"/>
    <property type="match status" value="1"/>
</dbReference>
<evidence type="ECO:0000256" key="8">
    <source>
        <dbReference type="ARBA" id="ARBA00022619"/>
    </source>
</evidence>
<dbReference type="GO" id="GO:0008686">
    <property type="term" value="F:3,4-dihydroxy-2-butanone-4-phosphate synthase activity"/>
    <property type="evidence" value="ECO:0007669"/>
    <property type="project" value="UniProtKB-EC"/>
</dbReference>
<dbReference type="Pfam" id="PF00926">
    <property type="entry name" value="DHBP_synthase"/>
    <property type="match status" value="1"/>
</dbReference>
<comment type="cofactor">
    <cofactor evidence="20">
        <name>Zn(2+)</name>
        <dbReference type="ChEBI" id="CHEBI:29105"/>
    </cofactor>
    <text evidence="20">Binds 1 zinc ion per subunit.</text>
</comment>
<accession>A0A3M9LXY0</accession>
<keyword evidence="15" id="KW-0464">Manganese</keyword>
<feature type="binding site" evidence="20">
    <location>
        <begin position="292"/>
        <end position="294"/>
    </location>
    <ligand>
        <name>GTP</name>
        <dbReference type="ChEBI" id="CHEBI:37565"/>
    </ligand>
</feature>
<dbReference type="FunFam" id="3.90.870.10:FF:000001">
    <property type="entry name" value="Riboflavin biosynthesis protein RibBA"/>
    <property type="match status" value="1"/>
</dbReference>
<evidence type="ECO:0000256" key="10">
    <source>
        <dbReference type="ARBA" id="ARBA00022741"/>
    </source>
</evidence>
<comment type="function">
    <text evidence="18 20">Catalyzes the conversion of GTP to 2,5-diamino-6-ribosylamino-4(3H)-pyrimidinone 5'-phosphate (DARP), formate and pyrophosphate.</text>
</comment>
<evidence type="ECO:0000256" key="20">
    <source>
        <dbReference type="HAMAP-Rule" id="MF_00179"/>
    </source>
</evidence>
<dbReference type="PANTHER" id="PTHR21327">
    <property type="entry name" value="GTP CYCLOHYDROLASE II-RELATED"/>
    <property type="match status" value="1"/>
</dbReference>
<organism evidence="23 24">
    <name type="scientific">Flexivirga caeni</name>
    <dbReference type="NCBI Taxonomy" id="2294115"/>
    <lineage>
        <taxon>Bacteria</taxon>
        <taxon>Bacillati</taxon>
        <taxon>Actinomycetota</taxon>
        <taxon>Actinomycetes</taxon>
        <taxon>Micrococcales</taxon>
        <taxon>Dermacoccaceae</taxon>
        <taxon>Flexivirga</taxon>
    </lineage>
</organism>
<evidence type="ECO:0000256" key="15">
    <source>
        <dbReference type="ARBA" id="ARBA00023211"/>
    </source>
</evidence>
<feature type="binding site" evidence="20">
    <location>
        <position position="349"/>
    </location>
    <ligand>
        <name>GTP</name>
        <dbReference type="ChEBI" id="CHEBI:37565"/>
    </ligand>
</feature>
<comment type="caution">
    <text evidence="23">The sequence shown here is derived from an EMBL/GenBank/DDBJ whole genome shotgun (WGS) entry which is preliminary data.</text>
</comment>
<dbReference type="Gene3D" id="3.40.50.10990">
    <property type="entry name" value="GTP cyclohydrolase II"/>
    <property type="match status" value="1"/>
</dbReference>
<comment type="similarity">
    <text evidence="7">In the N-terminal section; belongs to the DHBP synthase family.</text>
</comment>
<evidence type="ECO:0000256" key="6">
    <source>
        <dbReference type="ARBA" id="ARBA00004904"/>
    </source>
</evidence>
<evidence type="ECO:0000256" key="2">
    <source>
        <dbReference type="ARBA" id="ARBA00001936"/>
    </source>
</evidence>
<dbReference type="FunFam" id="3.40.50.10990:FF:000001">
    <property type="entry name" value="Riboflavin biosynthesis protein RibBA"/>
    <property type="match status" value="1"/>
</dbReference>
<feature type="binding site" evidence="20">
    <location>
        <position position="270"/>
    </location>
    <ligand>
        <name>GTP</name>
        <dbReference type="ChEBI" id="CHEBI:37565"/>
    </ligand>
</feature>
<evidence type="ECO:0000256" key="11">
    <source>
        <dbReference type="ARBA" id="ARBA00022801"/>
    </source>
</evidence>
<feature type="domain" description="GTP cyclohydrolase II" evidence="22">
    <location>
        <begin position="207"/>
        <end position="367"/>
    </location>
</feature>
<sequence>MTDTIETALAEIAAGRPVLVADDADRENEVDLVMAAQHADARWVGWAVRHGSGVICAPITHAIADRLDLPPMVRDNQDPKGTAYTVSVDATGLTTGISAAERAKTLAALADPASEVVDFTRPGHVFPLRARDGGVLERAGHTEAAVDLARLAGCAPVGAIVELVHDDGSMMRLRDAELLAARERLAVITIEDLVVWRRRHDRVVCQARTKLPTPNGTFTMFGYHDLLTGHDHVALVSQHGIPTESPVVRVHSECLTGDAFGSARCDCGPQLAESLRLIGAEGGVLIYLRGHEGRGVGLLDKLRAYELQDAGLDTVDAQTELGLPVDDREFGAAAAILRDLGVTSLRLLTNNPQKETQLAALGLTVERVPLLTGRTVNNSRYLDTKRDRLGHRLGDAGASPSVAYSTSRKDPA</sequence>
<feature type="binding site" evidence="20">
    <location>
        <position position="254"/>
    </location>
    <ligand>
        <name>Zn(2+)</name>
        <dbReference type="ChEBI" id="CHEBI:29105"/>
        <note>catalytic</note>
    </ligand>
</feature>
<dbReference type="GO" id="GO:0008270">
    <property type="term" value="F:zinc ion binding"/>
    <property type="evidence" value="ECO:0007669"/>
    <property type="project" value="UniProtKB-UniRule"/>
</dbReference>
<feature type="binding site" evidence="20">
    <location>
        <position position="267"/>
    </location>
    <ligand>
        <name>Zn(2+)</name>
        <dbReference type="ChEBI" id="CHEBI:29105"/>
        <note>catalytic</note>
    </ligand>
</feature>
<comment type="function">
    <text evidence="4">Catalyzes the conversion of D-ribulose 5-phosphate to formate and 3,4-dihydroxy-2-butanone 4-phosphate.</text>
</comment>
<dbReference type="InterPro" id="IPR032677">
    <property type="entry name" value="GTP_cyclohydro_II"/>
</dbReference>
<dbReference type="EMBL" id="RJJQ01000024">
    <property type="protein sequence ID" value="RNI18160.1"/>
    <property type="molecule type" value="Genomic_DNA"/>
</dbReference>
<dbReference type="GO" id="GO:0005829">
    <property type="term" value="C:cytosol"/>
    <property type="evidence" value="ECO:0007669"/>
    <property type="project" value="TreeGrafter"/>
</dbReference>
<evidence type="ECO:0000256" key="21">
    <source>
        <dbReference type="SAM" id="MobiDB-lite"/>
    </source>
</evidence>
<keyword evidence="10 20" id="KW-0547">Nucleotide-binding</keyword>
<evidence type="ECO:0000259" key="22">
    <source>
        <dbReference type="Pfam" id="PF00925"/>
    </source>
</evidence>
<evidence type="ECO:0000256" key="9">
    <source>
        <dbReference type="ARBA" id="ARBA00022723"/>
    </source>
</evidence>
<dbReference type="SUPFAM" id="SSF55821">
    <property type="entry name" value="YrdC/RibB"/>
    <property type="match status" value="1"/>
</dbReference>
<keyword evidence="24" id="KW-1185">Reference proteome</keyword>
<evidence type="ECO:0000256" key="5">
    <source>
        <dbReference type="ARBA" id="ARBA00004853"/>
    </source>
</evidence>
<evidence type="ECO:0000256" key="16">
    <source>
        <dbReference type="ARBA" id="ARBA00023239"/>
    </source>
</evidence>
<dbReference type="UniPathway" id="UPA00275">
    <property type="reaction ID" value="UER00399"/>
</dbReference>
<evidence type="ECO:0000256" key="18">
    <source>
        <dbReference type="ARBA" id="ARBA00043932"/>
    </source>
</evidence>
<comment type="catalytic activity">
    <reaction evidence="1">
        <text>D-ribulose 5-phosphate = (2S)-2-hydroxy-3-oxobutyl phosphate + formate + H(+)</text>
        <dbReference type="Rhea" id="RHEA:18457"/>
        <dbReference type="ChEBI" id="CHEBI:15378"/>
        <dbReference type="ChEBI" id="CHEBI:15740"/>
        <dbReference type="ChEBI" id="CHEBI:58121"/>
        <dbReference type="ChEBI" id="CHEBI:58830"/>
        <dbReference type="EC" id="4.1.99.12"/>
    </reaction>
</comment>
<dbReference type="SUPFAM" id="SSF142695">
    <property type="entry name" value="RibA-like"/>
    <property type="match status" value="1"/>
</dbReference>
<feature type="binding site" evidence="20">
    <location>
        <begin position="249"/>
        <end position="253"/>
    </location>
    <ligand>
        <name>GTP</name>
        <dbReference type="ChEBI" id="CHEBI:37565"/>
    </ligand>
</feature>
<feature type="active site" description="Nucleophile" evidence="20">
    <location>
        <position position="328"/>
    </location>
</feature>
<keyword evidence="8 20" id="KW-0686">Riboflavin biosynthesis</keyword>
<comment type="similarity">
    <text evidence="20">Belongs to the GTP cyclohydrolase II family.</text>
</comment>
<dbReference type="Pfam" id="PF00925">
    <property type="entry name" value="GTP_cyclohydro2"/>
    <property type="match status" value="1"/>
</dbReference>
<keyword evidence="17" id="KW-0511">Multifunctional enzyme</keyword>
<evidence type="ECO:0000256" key="1">
    <source>
        <dbReference type="ARBA" id="ARBA00000141"/>
    </source>
</evidence>
<comment type="pathway">
    <text evidence="5 20">Cofactor biosynthesis; riboflavin biosynthesis; 5-amino-6-(D-ribitylamino)uracil from GTP: step 1/4.</text>
</comment>
<evidence type="ECO:0000313" key="24">
    <source>
        <dbReference type="Proteomes" id="UP000271678"/>
    </source>
</evidence>
<dbReference type="NCBIfam" id="TIGR00506">
    <property type="entry name" value="ribB"/>
    <property type="match status" value="1"/>
</dbReference>
<comment type="cofactor">
    <cofactor evidence="3">
        <name>Mg(2+)</name>
        <dbReference type="ChEBI" id="CHEBI:18420"/>
    </cofactor>
</comment>
<keyword evidence="16" id="KW-0456">Lyase</keyword>
<dbReference type="GO" id="GO:0005525">
    <property type="term" value="F:GTP binding"/>
    <property type="evidence" value="ECO:0007669"/>
    <property type="project" value="UniProtKB-KW"/>
</dbReference>
<keyword evidence="14 20" id="KW-0342">GTP-binding</keyword>
<feature type="region of interest" description="Disordered" evidence="21">
    <location>
        <begin position="390"/>
        <end position="412"/>
    </location>
</feature>
<dbReference type="HAMAP" id="MF_00179">
    <property type="entry name" value="RibA"/>
    <property type="match status" value="1"/>
</dbReference>
<dbReference type="NCBIfam" id="TIGR00505">
    <property type="entry name" value="ribA"/>
    <property type="match status" value="1"/>
</dbReference>
<comment type="cofactor">
    <cofactor evidence="2">
        <name>Mn(2+)</name>
        <dbReference type="ChEBI" id="CHEBI:29035"/>
    </cofactor>
</comment>
<protein>
    <recommendedName>
        <fullName evidence="20">GTP cyclohydrolase-2</fullName>
        <ecNumber evidence="20">3.5.4.25</ecNumber>
    </recommendedName>
    <alternativeName>
        <fullName evidence="20">GTP cyclohydrolase II</fullName>
    </alternativeName>
</protein>
<feature type="active site" description="Proton acceptor" evidence="20">
    <location>
        <position position="326"/>
    </location>
</feature>
<dbReference type="InterPro" id="IPR017945">
    <property type="entry name" value="DHBP_synth_RibB-like_a/b_dom"/>
</dbReference>
<keyword evidence="11 20" id="KW-0378">Hydrolase</keyword>
<feature type="binding site" evidence="20">
    <location>
        <position position="314"/>
    </location>
    <ligand>
        <name>GTP</name>
        <dbReference type="ChEBI" id="CHEBI:37565"/>
    </ligand>
</feature>
<keyword evidence="12 20" id="KW-0862">Zinc</keyword>
<keyword evidence="9 20" id="KW-0479">Metal-binding</keyword>
<evidence type="ECO:0000256" key="19">
    <source>
        <dbReference type="ARBA" id="ARBA00049295"/>
    </source>
</evidence>
<feature type="binding site" evidence="20">
    <location>
        <position position="354"/>
    </location>
    <ligand>
        <name>GTP</name>
        <dbReference type="ChEBI" id="CHEBI:37565"/>
    </ligand>
</feature>
<comment type="catalytic activity">
    <reaction evidence="19 20">
        <text>GTP + 4 H2O = 2,5-diamino-6-hydroxy-4-(5-phosphoribosylamino)-pyrimidine + formate + 2 phosphate + 3 H(+)</text>
        <dbReference type="Rhea" id="RHEA:23704"/>
        <dbReference type="ChEBI" id="CHEBI:15377"/>
        <dbReference type="ChEBI" id="CHEBI:15378"/>
        <dbReference type="ChEBI" id="CHEBI:15740"/>
        <dbReference type="ChEBI" id="CHEBI:37565"/>
        <dbReference type="ChEBI" id="CHEBI:43474"/>
        <dbReference type="ChEBI" id="CHEBI:58614"/>
        <dbReference type="EC" id="3.5.4.25"/>
    </reaction>
</comment>
<dbReference type="EC" id="3.5.4.25" evidence="20"/>
<comment type="pathway">
    <text evidence="6">Cofactor biosynthesis; riboflavin biosynthesis; 2-hydroxy-3-oxobutyl phosphate from D-ribulose 5-phosphate: step 1/1.</text>
</comment>
<name>A0A3M9LXY0_9MICO</name>
<proteinExistence type="inferred from homology"/>
<evidence type="ECO:0000256" key="12">
    <source>
        <dbReference type="ARBA" id="ARBA00022833"/>
    </source>
</evidence>
<evidence type="ECO:0000313" key="23">
    <source>
        <dbReference type="EMBL" id="RNI18160.1"/>
    </source>
</evidence>
<dbReference type="GO" id="GO:0003935">
    <property type="term" value="F:GTP cyclohydrolase II activity"/>
    <property type="evidence" value="ECO:0007669"/>
    <property type="project" value="UniProtKB-UniRule"/>
</dbReference>
<dbReference type="NCBIfam" id="NF001591">
    <property type="entry name" value="PRK00393.1"/>
    <property type="match status" value="1"/>
</dbReference>
<feature type="binding site" evidence="20">
    <location>
        <position position="265"/>
    </location>
    <ligand>
        <name>Zn(2+)</name>
        <dbReference type="ChEBI" id="CHEBI:29105"/>
        <note>catalytic</note>
    </ligand>
</feature>
<keyword evidence="13" id="KW-0460">Magnesium</keyword>
<reference evidence="23 24" key="1">
    <citation type="submission" date="2018-11" db="EMBL/GenBank/DDBJ databases">
        <title>Draft genome of Simplicispira Flexivirga sp. BO-16.</title>
        <authorList>
            <person name="Im W.T."/>
        </authorList>
    </citation>
    <scope>NUCLEOTIDE SEQUENCE [LARGE SCALE GENOMIC DNA]</scope>
    <source>
        <strain evidence="23 24">BO-16</strain>
    </source>
</reference>
<dbReference type="Proteomes" id="UP000271678">
    <property type="component" value="Unassembled WGS sequence"/>
</dbReference>
<dbReference type="InterPro" id="IPR000422">
    <property type="entry name" value="DHBP_synthase_RibB"/>
</dbReference>
<evidence type="ECO:0000256" key="13">
    <source>
        <dbReference type="ARBA" id="ARBA00022842"/>
    </source>
</evidence>
<gene>
    <name evidence="20 23" type="primary">ribA</name>
    <name evidence="23" type="ORF">EFY87_18355</name>
</gene>